<keyword evidence="2" id="KW-0808">Transferase</keyword>
<dbReference type="SUPFAM" id="SSF53448">
    <property type="entry name" value="Nucleotide-diphospho-sugar transferases"/>
    <property type="match status" value="1"/>
</dbReference>
<dbReference type="GO" id="GO:0016758">
    <property type="term" value="F:hexosyltransferase activity"/>
    <property type="evidence" value="ECO:0007669"/>
    <property type="project" value="UniProtKB-ARBA"/>
</dbReference>
<evidence type="ECO:0000259" key="1">
    <source>
        <dbReference type="Pfam" id="PF00535"/>
    </source>
</evidence>
<accession>A0A239J8T5</accession>
<organism evidence="2 3">
    <name type="scientific">Geodermatophilus pulveris</name>
    <dbReference type="NCBI Taxonomy" id="1564159"/>
    <lineage>
        <taxon>Bacteria</taxon>
        <taxon>Bacillati</taxon>
        <taxon>Actinomycetota</taxon>
        <taxon>Actinomycetes</taxon>
        <taxon>Geodermatophilales</taxon>
        <taxon>Geodermatophilaceae</taxon>
        <taxon>Geodermatophilus</taxon>
    </lineage>
</organism>
<dbReference type="RefSeq" id="WP_089307362.1">
    <property type="nucleotide sequence ID" value="NZ_FZOO01000013.1"/>
</dbReference>
<dbReference type="Pfam" id="PF00535">
    <property type="entry name" value="Glycos_transf_2"/>
    <property type="match status" value="1"/>
</dbReference>
<evidence type="ECO:0000313" key="3">
    <source>
        <dbReference type="Proteomes" id="UP000198373"/>
    </source>
</evidence>
<evidence type="ECO:0000313" key="2">
    <source>
        <dbReference type="EMBL" id="SNT02205.1"/>
    </source>
</evidence>
<dbReference type="AlphaFoldDB" id="A0A239J8T5"/>
<feature type="domain" description="Glycosyltransferase 2-like" evidence="1">
    <location>
        <begin position="13"/>
        <end position="139"/>
    </location>
</feature>
<gene>
    <name evidence="2" type="ORF">SAMN06893096_11348</name>
</gene>
<reference evidence="3" key="1">
    <citation type="submission" date="2017-06" db="EMBL/GenBank/DDBJ databases">
        <authorList>
            <person name="Varghese N."/>
            <person name="Submissions S."/>
        </authorList>
    </citation>
    <scope>NUCLEOTIDE SEQUENCE [LARGE SCALE GENOMIC DNA]</scope>
    <source>
        <strain evidence="3">DSM 46839</strain>
    </source>
</reference>
<name>A0A239J8T5_9ACTN</name>
<dbReference type="Proteomes" id="UP000198373">
    <property type="component" value="Unassembled WGS sequence"/>
</dbReference>
<dbReference type="Gene3D" id="3.90.550.10">
    <property type="entry name" value="Spore Coat Polysaccharide Biosynthesis Protein SpsA, Chain A"/>
    <property type="match status" value="1"/>
</dbReference>
<dbReference type="EMBL" id="FZOO01000013">
    <property type="protein sequence ID" value="SNT02205.1"/>
    <property type="molecule type" value="Genomic_DNA"/>
</dbReference>
<dbReference type="PANTHER" id="PTHR22916">
    <property type="entry name" value="GLYCOSYLTRANSFERASE"/>
    <property type="match status" value="1"/>
</dbReference>
<dbReference type="PANTHER" id="PTHR22916:SF3">
    <property type="entry name" value="UDP-GLCNAC:BETAGAL BETA-1,3-N-ACETYLGLUCOSAMINYLTRANSFERASE-LIKE PROTEIN 1"/>
    <property type="match status" value="1"/>
</dbReference>
<dbReference type="InterPro" id="IPR001173">
    <property type="entry name" value="Glyco_trans_2-like"/>
</dbReference>
<dbReference type="CDD" id="cd00761">
    <property type="entry name" value="Glyco_tranf_GTA_type"/>
    <property type="match status" value="1"/>
</dbReference>
<sequence>MTTSAPLDRPRLSFLTTAYRTEAYLADTISSVLSQTSPAWELVVVDNGNSDEIASIVRSFADDPRVRLVRQENRGYAGGVMAAAAVARGDHFAVLDSDDEIVPEFTATVLDFLDGHPSVDAVGCDAHMVRDGDERPSRQSYLRSIGSRPPGKGGDLLTVEEVLAGRVPYYTGAISRRAWRAVGGYEPGLESDVLTWLRLASRFEVRLLPQKLGRYRVREQSQSRHPERVEQFEDSLVRTFQTFAEESGDPRHLAIAQSPMRRLRYHQALRRARWAFVDGDIETARRSAREARAQRATLRACVIVVLLELSPRLLTRVHPLKQQLAERGHGARQRILGWGSVDWLPARARSAPDGRQLGRQLRQWQRGGVGP</sequence>
<protein>
    <submittedName>
        <fullName evidence="2">Glycosyl transferase family 2</fullName>
    </submittedName>
</protein>
<dbReference type="OrthoDB" id="3177103at2"/>
<dbReference type="InterPro" id="IPR029044">
    <property type="entry name" value="Nucleotide-diphossugar_trans"/>
</dbReference>
<keyword evidence="3" id="KW-1185">Reference proteome</keyword>
<proteinExistence type="predicted"/>